<dbReference type="InterPro" id="IPR050668">
    <property type="entry name" value="Cytochrome_b5"/>
</dbReference>
<dbReference type="InterPro" id="IPR008335">
    <property type="entry name" value="Mopterin_OxRdtase_euk"/>
</dbReference>
<dbReference type="AlphaFoldDB" id="A0A9P6LTJ5"/>
<dbReference type="InterPro" id="IPR018506">
    <property type="entry name" value="Cyt_B5_heme-BS"/>
</dbReference>
<dbReference type="GO" id="GO:0020037">
    <property type="term" value="F:heme binding"/>
    <property type="evidence" value="ECO:0007669"/>
    <property type="project" value="UniProtKB-UniRule"/>
</dbReference>
<name>A0A9P6LTJ5_MORAP</name>
<evidence type="ECO:0000256" key="8">
    <source>
        <dbReference type="RuleBase" id="RU362121"/>
    </source>
</evidence>
<feature type="non-terminal residue" evidence="10">
    <location>
        <position position="176"/>
    </location>
</feature>
<keyword evidence="6 8" id="KW-0408">Iron</keyword>
<dbReference type="Pfam" id="PF03404">
    <property type="entry name" value="Mo-co_dimer"/>
    <property type="match status" value="1"/>
</dbReference>
<sequence>VPVRQLLKCKDIHVRAWDSTLNTQPRDLNWNLMGMMNNCWYRVQVDLAVSGEDAGELMLTFTHPTVPGPESGGGWMGPKADEVDKEDVVARTNRPAPILTTAITKSQPVENKTEDAVSDTATSTTDRAVATVPSGAKFYTADMVSKHSTDDDCWIIHSGKVYDCTAFLQEHPGGAD</sequence>
<gene>
    <name evidence="10" type="ORF">BGZ70_006584</name>
</gene>
<keyword evidence="11" id="KW-1185">Reference proteome</keyword>
<organism evidence="10 11">
    <name type="scientific">Mortierella alpina</name>
    <name type="common">Oleaginous fungus</name>
    <name type="synonym">Mortierella renispora</name>
    <dbReference type="NCBI Taxonomy" id="64518"/>
    <lineage>
        <taxon>Eukaryota</taxon>
        <taxon>Fungi</taxon>
        <taxon>Fungi incertae sedis</taxon>
        <taxon>Mucoromycota</taxon>
        <taxon>Mortierellomycotina</taxon>
        <taxon>Mortierellomycetes</taxon>
        <taxon>Mortierellales</taxon>
        <taxon>Mortierellaceae</taxon>
        <taxon>Mortierella</taxon>
    </lineage>
</organism>
<dbReference type="InterPro" id="IPR005066">
    <property type="entry name" value="MoCF_OxRdtse_dimer"/>
</dbReference>
<evidence type="ECO:0000313" key="10">
    <source>
        <dbReference type="EMBL" id="KAF9938127.1"/>
    </source>
</evidence>
<dbReference type="InterPro" id="IPR014756">
    <property type="entry name" value="Ig_E-set"/>
</dbReference>
<keyword evidence="3 8" id="KW-0349">Heme</keyword>
<dbReference type="InterPro" id="IPR036400">
    <property type="entry name" value="Cyt_B5-like_heme/steroid_sf"/>
</dbReference>
<evidence type="ECO:0000313" key="11">
    <source>
        <dbReference type="Proteomes" id="UP000738359"/>
    </source>
</evidence>
<dbReference type="Gene3D" id="2.60.40.650">
    <property type="match status" value="1"/>
</dbReference>
<dbReference type="GO" id="GO:0016020">
    <property type="term" value="C:membrane"/>
    <property type="evidence" value="ECO:0007669"/>
    <property type="project" value="TreeGrafter"/>
</dbReference>
<dbReference type="PROSITE" id="PS00191">
    <property type="entry name" value="CYTOCHROME_B5_1"/>
    <property type="match status" value="1"/>
</dbReference>
<dbReference type="GO" id="GO:0016491">
    <property type="term" value="F:oxidoreductase activity"/>
    <property type="evidence" value="ECO:0007669"/>
    <property type="project" value="UniProtKB-KW"/>
</dbReference>
<comment type="cofactor">
    <cofactor evidence="1">
        <name>Mo-molybdopterin</name>
        <dbReference type="ChEBI" id="CHEBI:71302"/>
    </cofactor>
</comment>
<dbReference type="PROSITE" id="PS50255">
    <property type="entry name" value="CYTOCHROME_B5_2"/>
    <property type="match status" value="1"/>
</dbReference>
<feature type="non-terminal residue" evidence="10">
    <location>
        <position position="1"/>
    </location>
</feature>
<reference evidence="10" key="1">
    <citation type="journal article" date="2020" name="Fungal Divers.">
        <title>Resolving the Mortierellaceae phylogeny through synthesis of multi-gene phylogenetics and phylogenomics.</title>
        <authorList>
            <person name="Vandepol N."/>
            <person name="Liber J."/>
            <person name="Desiro A."/>
            <person name="Na H."/>
            <person name="Kennedy M."/>
            <person name="Barry K."/>
            <person name="Grigoriev I.V."/>
            <person name="Miller A.N."/>
            <person name="O'Donnell K."/>
            <person name="Stajich J.E."/>
            <person name="Bonito G."/>
        </authorList>
    </citation>
    <scope>NUCLEOTIDE SEQUENCE</scope>
    <source>
        <strain evidence="10">CK1249</strain>
    </source>
</reference>
<dbReference type="PANTHER" id="PTHR19359">
    <property type="entry name" value="CYTOCHROME B5"/>
    <property type="match status" value="1"/>
</dbReference>
<comment type="caution">
    <text evidence="10">The sequence shown here is derived from an EMBL/GenBank/DDBJ whole genome shotgun (WGS) entry which is preliminary data.</text>
</comment>
<dbReference type="Gene3D" id="3.10.120.10">
    <property type="entry name" value="Cytochrome b5-like heme/steroid binding domain"/>
    <property type="match status" value="1"/>
</dbReference>
<dbReference type="PRINTS" id="PR00407">
    <property type="entry name" value="EUMOPTERIN"/>
</dbReference>
<accession>A0A9P6LTJ5</accession>
<evidence type="ECO:0000256" key="7">
    <source>
        <dbReference type="ARBA" id="ARBA00038168"/>
    </source>
</evidence>
<evidence type="ECO:0000256" key="1">
    <source>
        <dbReference type="ARBA" id="ARBA00001924"/>
    </source>
</evidence>
<dbReference type="OrthoDB" id="260519at2759"/>
<proteinExistence type="inferred from homology"/>
<dbReference type="SUPFAM" id="SSF81296">
    <property type="entry name" value="E set domains"/>
    <property type="match status" value="1"/>
</dbReference>
<dbReference type="InterPro" id="IPR001199">
    <property type="entry name" value="Cyt_B5-like_heme/steroid-bd"/>
</dbReference>
<evidence type="ECO:0000256" key="2">
    <source>
        <dbReference type="ARBA" id="ARBA00022505"/>
    </source>
</evidence>
<evidence type="ECO:0000259" key="9">
    <source>
        <dbReference type="PROSITE" id="PS50255"/>
    </source>
</evidence>
<evidence type="ECO:0000256" key="5">
    <source>
        <dbReference type="ARBA" id="ARBA00023002"/>
    </source>
</evidence>
<keyword evidence="4 8" id="KW-0479">Metal-binding</keyword>
<comment type="similarity">
    <text evidence="7 8">Belongs to the cytochrome b5 family.</text>
</comment>
<evidence type="ECO:0000256" key="6">
    <source>
        <dbReference type="ARBA" id="ARBA00023004"/>
    </source>
</evidence>
<dbReference type="EMBL" id="JAAAHY010003744">
    <property type="protein sequence ID" value="KAF9938127.1"/>
    <property type="molecule type" value="Genomic_DNA"/>
</dbReference>
<dbReference type="Pfam" id="PF00173">
    <property type="entry name" value="Cyt-b5"/>
    <property type="match status" value="1"/>
</dbReference>
<feature type="domain" description="Cytochrome b5 heme-binding" evidence="9">
    <location>
        <begin position="136"/>
        <end position="176"/>
    </location>
</feature>
<dbReference type="SUPFAM" id="SSF55856">
    <property type="entry name" value="Cytochrome b5-like heme/steroid binding domain"/>
    <property type="match status" value="1"/>
</dbReference>
<keyword evidence="5" id="KW-0560">Oxidoreductase</keyword>
<evidence type="ECO:0000256" key="4">
    <source>
        <dbReference type="ARBA" id="ARBA00022723"/>
    </source>
</evidence>
<evidence type="ECO:0000256" key="3">
    <source>
        <dbReference type="ARBA" id="ARBA00022617"/>
    </source>
</evidence>
<dbReference type="Proteomes" id="UP000738359">
    <property type="component" value="Unassembled WGS sequence"/>
</dbReference>
<dbReference type="GO" id="GO:0030151">
    <property type="term" value="F:molybdenum ion binding"/>
    <property type="evidence" value="ECO:0007669"/>
    <property type="project" value="InterPro"/>
</dbReference>
<keyword evidence="2" id="KW-0500">Molybdenum</keyword>
<protein>
    <recommendedName>
        <fullName evidence="9">Cytochrome b5 heme-binding domain-containing protein</fullName>
    </recommendedName>
</protein>